<feature type="domain" description="Cupin type-2" evidence="1">
    <location>
        <begin position="42"/>
        <end position="108"/>
    </location>
</feature>
<sequence length="130" mass="14226">MTDQKNDSATIQTTELLQTSEAWNDTPYTAYPAGKPQLTVMKMTIPPHTSLPWHSHPMPNMAYLLSGQLTIEDKESGRTHQVKAGEALNEATGDIHRGYTTDEAAELVIFYAGAEGQPLSEPLPGEPAEF</sequence>
<reference evidence="2 3" key="1">
    <citation type="submission" date="2024-07" db="EMBL/GenBank/DDBJ databases">
        <authorList>
            <person name="Hebao G."/>
        </authorList>
    </citation>
    <scope>NUCLEOTIDE SEQUENCE [LARGE SCALE GENOMIC DNA]</scope>
    <source>
        <strain evidence="2 3">ACCC 02193</strain>
    </source>
</reference>
<evidence type="ECO:0000313" key="2">
    <source>
        <dbReference type="EMBL" id="MEY8769322.1"/>
    </source>
</evidence>
<comment type="caution">
    <text evidence="2">The sequence shown here is derived from an EMBL/GenBank/DDBJ whole genome shotgun (WGS) entry which is preliminary data.</text>
</comment>
<keyword evidence="3" id="KW-1185">Reference proteome</keyword>
<evidence type="ECO:0000313" key="3">
    <source>
        <dbReference type="Proteomes" id="UP001565243"/>
    </source>
</evidence>
<proteinExistence type="predicted"/>
<dbReference type="Proteomes" id="UP001565243">
    <property type="component" value="Unassembled WGS sequence"/>
</dbReference>
<dbReference type="InterPro" id="IPR013096">
    <property type="entry name" value="Cupin_2"/>
</dbReference>
<evidence type="ECO:0000259" key="1">
    <source>
        <dbReference type="Pfam" id="PF07883"/>
    </source>
</evidence>
<protein>
    <submittedName>
        <fullName evidence="2">Cupin domain-containing protein</fullName>
    </submittedName>
</protein>
<accession>A0ABV4E369</accession>
<dbReference type="RefSeq" id="WP_369894722.1">
    <property type="nucleotide sequence ID" value="NZ_JBGFFX010000001.1"/>
</dbReference>
<dbReference type="InterPro" id="IPR014710">
    <property type="entry name" value="RmlC-like_jellyroll"/>
</dbReference>
<dbReference type="InterPro" id="IPR011051">
    <property type="entry name" value="RmlC_Cupin_sf"/>
</dbReference>
<dbReference type="Gene3D" id="2.60.120.10">
    <property type="entry name" value="Jelly Rolls"/>
    <property type="match status" value="1"/>
</dbReference>
<dbReference type="SUPFAM" id="SSF51182">
    <property type="entry name" value="RmlC-like cupins"/>
    <property type="match status" value="1"/>
</dbReference>
<gene>
    <name evidence="2" type="ORF">AB6T85_02550</name>
</gene>
<dbReference type="CDD" id="cd02236">
    <property type="entry name" value="cupin_CV2614-like"/>
    <property type="match status" value="1"/>
</dbReference>
<dbReference type="Pfam" id="PF07883">
    <property type="entry name" value="Cupin_2"/>
    <property type="match status" value="1"/>
</dbReference>
<dbReference type="EMBL" id="JBGFFX010000001">
    <property type="protein sequence ID" value="MEY8769322.1"/>
    <property type="molecule type" value="Genomic_DNA"/>
</dbReference>
<organism evidence="2 3">
    <name type="scientific">Erwinia aeris</name>
    <dbReference type="NCBI Taxonomy" id="3239803"/>
    <lineage>
        <taxon>Bacteria</taxon>
        <taxon>Pseudomonadati</taxon>
        <taxon>Pseudomonadota</taxon>
        <taxon>Gammaproteobacteria</taxon>
        <taxon>Enterobacterales</taxon>
        <taxon>Erwiniaceae</taxon>
        <taxon>Erwinia</taxon>
    </lineage>
</organism>
<name>A0ABV4E369_9GAMM</name>